<organism evidence="1 2">
    <name type="scientific">Hygrophoropsis aurantiaca</name>
    <dbReference type="NCBI Taxonomy" id="72124"/>
    <lineage>
        <taxon>Eukaryota</taxon>
        <taxon>Fungi</taxon>
        <taxon>Dikarya</taxon>
        <taxon>Basidiomycota</taxon>
        <taxon>Agaricomycotina</taxon>
        <taxon>Agaricomycetes</taxon>
        <taxon>Agaricomycetidae</taxon>
        <taxon>Boletales</taxon>
        <taxon>Coniophorineae</taxon>
        <taxon>Hygrophoropsidaceae</taxon>
        <taxon>Hygrophoropsis</taxon>
    </lineage>
</organism>
<keyword evidence="2" id="KW-1185">Reference proteome</keyword>
<evidence type="ECO:0000313" key="1">
    <source>
        <dbReference type="EMBL" id="KAH7905052.1"/>
    </source>
</evidence>
<dbReference type="Proteomes" id="UP000790377">
    <property type="component" value="Unassembled WGS sequence"/>
</dbReference>
<evidence type="ECO:0000313" key="2">
    <source>
        <dbReference type="Proteomes" id="UP000790377"/>
    </source>
</evidence>
<dbReference type="EMBL" id="MU268285">
    <property type="protein sequence ID" value="KAH7905052.1"/>
    <property type="molecule type" value="Genomic_DNA"/>
</dbReference>
<sequence length="973" mass="107915">MTSGLRLTDTEDPFESGLLTPPSSQILNFNATITPILARTQSVSPILPTSPSSSPTRPPSSHRRTNPVPKRKRPAILPSCGSSTTYELHVEHTRINARPDIAVTNTDIVTPNPKPRKQHKKQVRSGTVHQEYTPSPTSLLFRNPQKLSTSICTCQSPSKRILSQSPYASNANADYAPSNTCQSRQCLYRTRGRSSTPIPAYEPPSERFTPPREIVVTPTLSRTPKISKSSKRKTISHAKHNTVKKELPEVDLSRAFTPPSPTEDPLLLSGESLANKKSLRSRLTPSFTSSPNSFDVTEAHRSFASRLSGVSNNFDTDELYSNPPAFNLSSMPSSEGWSDSDSACEDFDQTGEYTGKFKLVSIPTKEDPPTSGTRDRMESWGRPVSPFPYGPRLESLLPEAELDDEEEIVGRLATSSSQAALHDLGTSTEREVRVNDELRESNGAEKSSAPRSFGEVFATPRAKESEGGYANRDMGTTESPLFSVVGTNDEFDEDALHTPDDLEDERQVDRELSLELEDTYRLESPKAVASFPIEDTVDSSDDEVPMDSDIIKITSGDPAAAARAAAILRLHDYDCLLASSKPTRRLSAPASNAISKKVRRKTIGDVGIMKRTPSVSQRRTSLQGDNRSLLDFFDAPDEFLCEVENRVNDESFYLNHIPKKALAIFPSPQLARSPHHLATTYEQREWYKADWKCLDNCFKEEQISMGNLLGVGDKTNADEVLAEDVVDRFVSAMGGRKVLLRLGPSFNRNKLLARVATLRKRRRFDSRTPSLPSSSTCQLVPEMDDRKKLQTTAGAETSPMLQHQILFDEAQAIRSTTHETPSVQSQVKGLVFSYLPLLSRVLPPKSSADSQAVRPPLPCPPREVYQTQREPINTPVRSRFARPIHPKELVQLHHAPVPMKRVLSQEKEPTRLVQLKPTAGSTAGETQTSLQSRRSSSGSVKELVRCFEELDDISARTKLIDRQLCKSKPAWKP</sequence>
<accession>A0ACB7ZW01</accession>
<name>A0ACB7ZW01_9AGAM</name>
<comment type="caution">
    <text evidence="1">The sequence shown here is derived from an EMBL/GenBank/DDBJ whole genome shotgun (WGS) entry which is preliminary data.</text>
</comment>
<gene>
    <name evidence="1" type="ORF">BJ138DRAFT_1130682</name>
</gene>
<proteinExistence type="predicted"/>
<reference evidence="1" key="1">
    <citation type="journal article" date="2021" name="New Phytol.">
        <title>Evolutionary innovations through gain and loss of genes in the ectomycorrhizal Boletales.</title>
        <authorList>
            <person name="Wu G."/>
            <person name="Miyauchi S."/>
            <person name="Morin E."/>
            <person name="Kuo A."/>
            <person name="Drula E."/>
            <person name="Varga T."/>
            <person name="Kohler A."/>
            <person name="Feng B."/>
            <person name="Cao Y."/>
            <person name="Lipzen A."/>
            <person name="Daum C."/>
            <person name="Hundley H."/>
            <person name="Pangilinan J."/>
            <person name="Johnson J."/>
            <person name="Barry K."/>
            <person name="LaButti K."/>
            <person name="Ng V."/>
            <person name="Ahrendt S."/>
            <person name="Min B."/>
            <person name="Choi I.G."/>
            <person name="Park H."/>
            <person name="Plett J.M."/>
            <person name="Magnuson J."/>
            <person name="Spatafora J.W."/>
            <person name="Nagy L.G."/>
            <person name="Henrissat B."/>
            <person name="Grigoriev I.V."/>
            <person name="Yang Z.L."/>
            <person name="Xu J."/>
            <person name="Martin F.M."/>
        </authorList>
    </citation>
    <scope>NUCLEOTIDE SEQUENCE</scope>
    <source>
        <strain evidence="1">ATCC 28755</strain>
    </source>
</reference>
<protein>
    <submittedName>
        <fullName evidence="1">Uncharacterized protein</fullName>
    </submittedName>
</protein>